<feature type="compositionally biased region" description="Basic residues" evidence="1">
    <location>
        <begin position="11"/>
        <end position="22"/>
    </location>
</feature>
<organism evidence="2 3">
    <name type="scientific">Dyella thiooxydans</name>
    <dbReference type="NCBI Taxonomy" id="445710"/>
    <lineage>
        <taxon>Bacteria</taxon>
        <taxon>Pseudomonadati</taxon>
        <taxon>Pseudomonadota</taxon>
        <taxon>Gammaproteobacteria</taxon>
        <taxon>Lysobacterales</taxon>
        <taxon>Rhodanobacteraceae</taxon>
        <taxon>Dyella</taxon>
    </lineage>
</organism>
<sequence>MTGPSCARTRVPSRRRRRRTRPHGAANVDGPSWSSAARVRPGGHGGEKRRKPPGEGSPIGRRGQGARASQGTRRAAQGP</sequence>
<dbReference type="PATRIC" id="fig|445710.3.peg.3794"/>
<reference evidence="2 3" key="1">
    <citation type="submission" date="2016-02" db="EMBL/GenBank/DDBJ databases">
        <title>Complete genome sequencing and analysis of ATSB10, Dyella thiooxydans isolated from rhizosphere soil of sunflower (Helianthus annuus L.).</title>
        <authorList>
            <person name="Lee Y."/>
            <person name="Hwangbo K."/>
            <person name="Chung H."/>
            <person name="Yoo J."/>
            <person name="Kim K.Y."/>
            <person name="Sa T.M."/>
            <person name="Um Y."/>
            <person name="Madhaiyan M."/>
        </authorList>
    </citation>
    <scope>NUCLEOTIDE SEQUENCE [LARGE SCALE GENOMIC DNA]</scope>
    <source>
        <strain evidence="2 3">ATSB10</strain>
    </source>
</reference>
<proteinExistence type="predicted"/>
<feature type="region of interest" description="Disordered" evidence="1">
    <location>
        <begin position="1"/>
        <end position="79"/>
    </location>
</feature>
<name>A0A160N556_9GAMM</name>
<dbReference type="Proteomes" id="UP000077255">
    <property type="component" value="Chromosome"/>
</dbReference>
<dbReference type="EMBL" id="CP014841">
    <property type="protein sequence ID" value="AND71251.1"/>
    <property type="molecule type" value="Genomic_DNA"/>
</dbReference>
<protein>
    <submittedName>
        <fullName evidence="2">Uncharacterized protein</fullName>
    </submittedName>
</protein>
<evidence type="ECO:0000256" key="1">
    <source>
        <dbReference type="SAM" id="MobiDB-lite"/>
    </source>
</evidence>
<feature type="compositionally biased region" description="Low complexity" evidence="1">
    <location>
        <begin position="65"/>
        <end position="79"/>
    </location>
</feature>
<evidence type="ECO:0000313" key="2">
    <source>
        <dbReference type="EMBL" id="AND71251.1"/>
    </source>
</evidence>
<dbReference type="KEGG" id="dtx:ATSB10_37970"/>
<dbReference type="AlphaFoldDB" id="A0A160N556"/>
<evidence type="ECO:0000313" key="3">
    <source>
        <dbReference type="Proteomes" id="UP000077255"/>
    </source>
</evidence>
<keyword evidence="3" id="KW-1185">Reference proteome</keyword>
<gene>
    <name evidence="2" type="ORF">ATSB10_37970</name>
</gene>
<dbReference type="STRING" id="445710.ATSB10_37970"/>
<accession>A0A160N556</accession>